<dbReference type="Proteomes" id="UP001620626">
    <property type="component" value="Unassembled WGS sequence"/>
</dbReference>
<comment type="caution">
    <text evidence="1">The sequence shown here is derived from an EMBL/GenBank/DDBJ whole genome shotgun (WGS) entry which is preliminary data.</text>
</comment>
<reference evidence="1 2" key="1">
    <citation type="submission" date="2024-10" db="EMBL/GenBank/DDBJ databases">
        <authorList>
            <person name="Kim D."/>
        </authorList>
    </citation>
    <scope>NUCLEOTIDE SEQUENCE [LARGE SCALE GENOMIC DNA]</scope>
    <source>
        <strain evidence="1">BH-2024</strain>
    </source>
</reference>
<dbReference type="EMBL" id="JBICBT010001121">
    <property type="protein sequence ID" value="KAL3082080.1"/>
    <property type="molecule type" value="Genomic_DNA"/>
</dbReference>
<name>A0ABD2IXN0_9BILA</name>
<accession>A0ABD2IXN0</accession>
<protein>
    <submittedName>
        <fullName evidence="1">Uncharacterized protein</fullName>
    </submittedName>
</protein>
<evidence type="ECO:0000313" key="1">
    <source>
        <dbReference type="EMBL" id="KAL3082080.1"/>
    </source>
</evidence>
<sequence>MYEISADPTDKGVKNRVIYTDNGQFKWNIRNAVRDFDSNAKITVLLCLGDEYRVYGQFADYDAMEEEMGERFHEVFQVVYNNYPIYEIDETVPIEHDVPIEYEDEGHSTCTIQKSV</sequence>
<gene>
    <name evidence="1" type="ORF">niasHT_031109</name>
</gene>
<dbReference type="AlphaFoldDB" id="A0ABD2IXN0"/>
<evidence type="ECO:0000313" key="2">
    <source>
        <dbReference type="Proteomes" id="UP001620626"/>
    </source>
</evidence>
<keyword evidence="2" id="KW-1185">Reference proteome</keyword>
<proteinExistence type="predicted"/>
<organism evidence="1 2">
    <name type="scientific">Heterodera trifolii</name>
    <dbReference type="NCBI Taxonomy" id="157864"/>
    <lineage>
        <taxon>Eukaryota</taxon>
        <taxon>Metazoa</taxon>
        <taxon>Ecdysozoa</taxon>
        <taxon>Nematoda</taxon>
        <taxon>Chromadorea</taxon>
        <taxon>Rhabditida</taxon>
        <taxon>Tylenchina</taxon>
        <taxon>Tylenchomorpha</taxon>
        <taxon>Tylenchoidea</taxon>
        <taxon>Heteroderidae</taxon>
        <taxon>Heteroderinae</taxon>
        <taxon>Heterodera</taxon>
    </lineage>
</organism>